<proteinExistence type="predicted"/>
<sequence>MGDESLFRLPEDQRSRIGGALLHGAQKLRADIAAGNATEEPVREGIESVLDDLVEFMTTRLDAPAPG</sequence>
<dbReference type="RefSeq" id="WP_167465021.1">
    <property type="nucleotide sequence ID" value="NZ_CP046171.1"/>
</dbReference>
<gene>
    <name evidence="1" type="ORF">F5X71_29935</name>
</gene>
<dbReference type="Proteomes" id="UP000501705">
    <property type="component" value="Chromosome"/>
</dbReference>
<organism evidence="1 2">
    <name type="scientific">Nocardia brasiliensis</name>
    <dbReference type="NCBI Taxonomy" id="37326"/>
    <lineage>
        <taxon>Bacteria</taxon>
        <taxon>Bacillati</taxon>
        <taxon>Actinomycetota</taxon>
        <taxon>Actinomycetes</taxon>
        <taxon>Mycobacteriales</taxon>
        <taxon>Nocardiaceae</taxon>
        <taxon>Nocardia</taxon>
    </lineage>
</organism>
<dbReference type="EMBL" id="CP046171">
    <property type="protein sequence ID" value="QIS05970.1"/>
    <property type="molecule type" value="Genomic_DNA"/>
</dbReference>
<accession>A0A6G9XYN4</accession>
<evidence type="ECO:0000313" key="1">
    <source>
        <dbReference type="EMBL" id="QIS05970.1"/>
    </source>
</evidence>
<evidence type="ECO:0000313" key="2">
    <source>
        <dbReference type="Proteomes" id="UP000501705"/>
    </source>
</evidence>
<reference evidence="1 2" key="1">
    <citation type="journal article" date="2019" name="ACS Chem. Biol.">
        <title>Identification and Mobilization of a Cryptic Antibiotic Biosynthesis Gene Locus from a Human-Pathogenic Nocardia Isolate.</title>
        <authorList>
            <person name="Herisse M."/>
            <person name="Ishida K."/>
            <person name="Porter J.L."/>
            <person name="Howden B."/>
            <person name="Hertweck C."/>
            <person name="Stinear T.P."/>
            <person name="Pidot S.J."/>
        </authorList>
    </citation>
    <scope>NUCLEOTIDE SEQUENCE [LARGE SCALE GENOMIC DNA]</scope>
    <source>
        <strain evidence="1 2">AUSMDU00024985</strain>
    </source>
</reference>
<dbReference type="AlphaFoldDB" id="A0A6G9XYN4"/>
<protein>
    <submittedName>
        <fullName evidence="1">Uncharacterized protein</fullName>
    </submittedName>
</protein>
<name>A0A6G9XYN4_NOCBR</name>